<feature type="region of interest" description="Disordered" evidence="1">
    <location>
        <begin position="1"/>
        <end position="32"/>
    </location>
</feature>
<keyword evidence="3" id="KW-1185">Reference proteome</keyword>
<protein>
    <submittedName>
        <fullName evidence="2">Uncharacterized protein</fullName>
    </submittedName>
</protein>
<dbReference type="OrthoDB" id="10681010at2759"/>
<dbReference type="Proteomes" id="UP001163046">
    <property type="component" value="Unassembled WGS sequence"/>
</dbReference>
<organism evidence="2 3">
    <name type="scientific">Desmophyllum pertusum</name>
    <dbReference type="NCBI Taxonomy" id="174260"/>
    <lineage>
        <taxon>Eukaryota</taxon>
        <taxon>Metazoa</taxon>
        <taxon>Cnidaria</taxon>
        <taxon>Anthozoa</taxon>
        <taxon>Hexacorallia</taxon>
        <taxon>Scleractinia</taxon>
        <taxon>Caryophylliina</taxon>
        <taxon>Caryophylliidae</taxon>
        <taxon>Desmophyllum</taxon>
    </lineage>
</organism>
<accession>A0A9X0D193</accession>
<sequence length="193" mass="21924">MSRKERRNDDDIESELDSELSDASMDDTSGLTGIDMEVNKSAVDGELKLNGFVDEIAVTNEHTTHAWTFFSMSGNDEVITAPEKGISIKEPQSDQVEVPKIIIDSYDDGLESDKLIPNEEDSINMNGNGIRHGNSFETDTFETDIDIDDVDLIDSDELEDEGEFSLYIKRHVFCYRPRQDSLGRRTSRCKWRF</sequence>
<dbReference type="AlphaFoldDB" id="A0A9X0D193"/>
<reference evidence="2" key="1">
    <citation type="submission" date="2023-01" db="EMBL/GenBank/DDBJ databases">
        <title>Genome assembly of the deep-sea coral Lophelia pertusa.</title>
        <authorList>
            <person name="Herrera S."/>
            <person name="Cordes E."/>
        </authorList>
    </citation>
    <scope>NUCLEOTIDE SEQUENCE</scope>
    <source>
        <strain evidence="2">USNM1676648</strain>
        <tissue evidence="2">Polyp</tissue>
    </source>
</reference>
<dbReference type="EMBL" id="MU825898">
    <property type="protein sequence ID" value="KAJ7383457.1"/>
    <property type="molecule type" value="Genomic_DNA"/>
</dbReference>
<evidence type="ECO:0000313" key="3">
    <source>
        <dbReference type="Proteomes" id="UP001163046"/>
    </source>
</evidence>
<name>A0A9X0D193_9CNID</name>
<feature type="compositionally biased region" description="Acidic residues" evidence="1">
    <location>
        <begin position="10"/>
        <end position="20"/>
    </location>
</feature>
<proteinExistence type="predicted"/>
<evidence type="ECO:0000313" key="2">
    <source>
        <dbReference type="EMBL" id="KAJ7383457.1"/>
    </source>
</evidence>
<comment type="caution">
    <text evidence="2">The sequence shown here is derived from an EMBL/GenBank/DDBJ whole genome shotgun (WGS) entry which is preliminary data.</text>
</comment>
<evidence type="ECO:0000256" key="1">
    <source>
        <dbReference type="SAM" id="MobiDB-lite"/>
    </source>
</evidence>
<gene>
    <name evidence="2" type="ORF">OS493_027618</name>
</gene>